<keyword evidence="3" id="KW-1185">Reference proteome</keyword>
<keyword evidence="1" id="KW-0812">Transmembrane</keyword>
<feature type="transmembrane region" description="Helical" evidence="1">
    <location>
        <begin position="76"/>
        <end position="93"/>
    </location>
</feature>
<proteinExistence type="predicted"/>
<dbReference type="EMBL" id="JAPDDP010000017">
    <property type="protein sequence ID" value="MDA0180937.1"/>
    <property type="molecule type" value="Genomic_DNA"/>
</dbReference>
<reference evidence="2" key="1">
    <citation type="submission" date="2022-10" db="EMBL/GenBank/DDBJ databases">
        <title>The WGS of Solirubrobacter phytolaccae KCTC 29190.</title>
        <authorList>
            <person name="Jiang Z."/>
        </authorList>
    </citation>
    <scope>NUCLEOTIDE SEQUENCE</scope>
    <source>
        <strain evidence="2">KCTC 29190</strain>
    </source>
</reference>
<keyword evidence="1" id="KW-1133">Transmembrane helix</keyword>
<comment type="caution">
    <text evidence="2">The sequence shown here is derived from an EMBL/GenBank/DDBJ whole genome shotgun (WGS) entry which is preliminary data.</text>
</comment>
<evidence type="ECO:0000313" key="3">
    <source>
        <dbReference type="Proteomes" id="UP001147653"/>
    </source>
</evidence>
<evidence type="ECO:0000313" key="2">
    <source>
        <dbReference type="EMBL" id="MDA0180937.1"/>
    </source>
</evidence>
<accession>A0A9X3N9Y6</accession>
<protein>
    <submittedName>
        <fullName evidence="2">Uncharacterized protein</fullName>
    </submittedName>
</protein>
<dbReference type="AlphaFoldDB" id="A0A9X3N9Y6"/>
<evidence type="ECO:0000256" key="1">
    <source>
        <dbReference type="SAM" id="Phobius"/>
    </source>
</evidence>
<keyword evidence="1" id="KW-0472">Membrane</keyword>
<organism evidence="2 3">
    <name type="scientific">Solirubrobacter phytolaccae</name>
    <dbReference type="NCBI Taxonomy" id="1404360"/>
    <lineage>
        <taxon>Bacteria</taxon>
        <taxon>Bacillati</taxon>
        <taxon>Actinomycetota</taxon>
        <taxon>Thermoleophilia</taxon>
        <taxon>Solirubrobacterales</taxon>
        <taxon>Solirubrobacteraceae</taxon>
        <taxon>Solirubrobacter</taxon>
    </lineage>
</organism>
<feature type="transmembrane region" description="Helical" evidence="1">
    <location>
        <begin position="47"/>
        <end position="69"/>
    </location>
</feature>
<feature type="transmembrane region" description="Helical" evidence="1">
    <location>
        <begin position="99"/>
        <end position="118"/>
    </location>
</feature>
<dbReference type="RefSeq" id="WP_270025249.1">
    <property type="nucleotide sequence ID" value="NZ_JAPDDP010000017.1"/>
</dbReference>
<sequence length="125" mass="12866">MPARAFTALGGLVLLASLLMPWYDAGFVVSAIGPDGTSTYGGIVSAWEAFAVFDVLLATLAIATVLLAFRRLAAPATAFAALATVLIALKLVWRPDGWGTTYGVWIALAASLATLVAARGIGART</sequence>
<gene>
    <name evidence="2" type="ORF">OJ997_11580</name>
</gene>
<dbReference type="Proteomes" id="UP001147653">
    <property type="component" value="Unassembled WGS sequence"/>
</dbReference>
<name>A0A9X3N9Y6_9ACTN</name>